<protein>
    <recommendedName>
        <fullName evidence="3">DUF1059 domain-containing protein</fullName>
    </recommendedName>
</protein>
<organism evidence="1 2">
    <name type="scientific">Arcobacter roscoffensis</name>
    <dbReference type="NCBI Taxonomy" id="2961520"/>
    <lineage>
        <taxon>Bacteria</taxon>
        <taxon>Pseudomonadati</taxon>
        <taxon>Campylobacterota</taxon>
        <taxon>Epsilonproteobacteria</taxon>
        <taxon>Campylobacterales</taxon>
        <taxon>Arcobacteraceae</taxon>
        <taxon>Arcobacter</taxon>
    </lineage>
</organism>
<evidence type="ECO:0008006" key="3">
    <source>
        <dbReference type="Google" id="ProtNLM"/>
    </source>
</evidence>
<proteinExistence type="predicted"/>
<evidence type="ECO:0000313" key="2">
    <source>
        <dbReference type="Proteomes" id="UP001060012"/>
    </source>
</evidence>
<evidence type="ECO:0000313" key="1">
    <source>
        <dbReference type="EMBL" id="UTJ07765.1"/>
    </source>
</evidence>
<dbReference type="EMBL" id="CP100595">
    <property type="protein sequence ID" value="UTJ07765.1"/>
    <property type="molecule type" value="Genomic_DNA"/>
</dbReference>
<reference evidence="1" key="1">
    <citation type="submission" date="2022-07" db="EMBL/GenBank/DDBJ databases">
        <title>Arcobacter roscoffensis sp. nov., a marine bacterium isolated from coastal seawater collected from Roscoff, France.</title>
        <authorList>
            <person name="Pascual J."/>
            <person name="Lepeaux C."/>
            <person name="Methner A."/>
            <person name="Overmann J."/>
        </authorList>
    </citation>
    <scope>NUCLEOTIDE SEQUENCE</scope>
    <source>
        <strain evidence="1">ARW1-2F2</strain>
    </source>
</reference>
<keyword evidence="2" id="KW-1185">Reference proteome</keyword>
<accession>A0ABY5E9B5</accession>
<sequence length="78" mass="9132">MKTMTCKELGGACDEKFTANSFDEIGRLSKEHTKHMFDKRDLAHLEAIKQMNELMKDKTAFIQWLHSKKETFDKLPNN</sequence>
<dbReference type="RefSeq" id="WP_254577939.1">
    <property type="nucleotide sequence ID" value="NZ_CP100595.1"/>
</dbReference>
<gene>
    <name evidence="1" type="ORF">NJU99_06625</name>
</gene>
<dbReference type="Proteomes" id="UP001060012">
    <property type="component" value="Chromosome"/>
</dbReference>
<name>A0ABY5E9B5_9BACT</name>